<comment type="similarity">
    <text evidence="1">Belongs to the TrhO family.</text>
</comment>
<evidence type="ECO:0000259" key="2">
    <source>
        <dbReference type="PROSITE" id="PS50206"/>
    </source>
</evidence>
<feature type="domain" description="Rhodanese" evidence="2">
    <location>
        <begin position="128"/>
        <end position="230"/>
    </location>
</feature>
<comment type="function">
    <text evidence="1">Catalyzes oxygen-dependent 5-hydroxyuridine (ho5U) modification at position 34 in tRNAs.</text>
</comment>
<dbReference type="Pfam" id="PF17773">
    <property type="entry name" value="UPF0176_N"/>
    <property type="match status" value="1"/>
</dbReference>
<dbReference type="PANTHER" id="PTHR43268:SF3">
    <property type="entry name" value="RHODANESE-LIKE DOMAIN-CONTAINING PROTEIN 7-RELATED"/>
    <property type="match status" value="1"/>
</dbReference>
<dbReference type="InterPro" id="IPR036873">
    <property type="entry name" value="Rhodanese-like_dom_sf"/>
</dbReference>
<dbReference type="InterPro" id="IPR001763">
    <property type="entry name" value="Rhodanese-like_dom"/>
</dbReference>
<dbReference type="EMBL" id="JACHKA010000001">
    <property type="protein sequence ID" value="MBB5987816.1"/>
    <property type="molecule type" value="Genomic_DNA"/>
</dbReference>
<keyword evidence="4" id="KW-1185">Reference proteome</keyword>
<dbReference type="EC" id="1.14.-.-" evidence="1"/>
<dbReference type="InterPro" id="IPR020936">
    <property type="entry name" value="TrhO"/>
</dbReference>
<name>A0ABR6NL12_9SPHN</name>
<evidence type="ECO:0000256" key="1">
    <source>
        <dbReference type="HAMAP-Rule" id="MF_00469"/>
    </source>
</evidence>
<reference evidence="3 4" key="1">
    <citation type="submission" date="2020-08" db="EMBL/GenBank/DDBJ databases">
        <title>Exploring microbial biodiversity for novel pathways involved in the catabolism of aromatic compounds derived from lignin.</title>
        <authorList>
            <person name="Elkins J."/>
        </authorList>
    </citation>
    <scope>NUCLEOTIDE SEQUENCE [LARGE SCALE GENOMIC DNA]</scope>
    <source>
        <strain evidence="3 4">B1D3A</strain>
    </source>
</reference>
<dbReference type="PROSITE" id="PS50206">
    <property type="entry name" value="RHODANESE_3"/>
    <property type="match status" value="1"/>
</dbReference>
<dbReference type="SUPFAM" id="SSF52821">
    <property type="entry name" value="Rhodanese/Cell cycle control phosphatase"/>
    <property type="match status" value="1"/>
</dbReference>
<dbReference type="InterPro" id="IPR040503">
    <property type="entry name" value="TRHO_N"/>
</dbReference>
<dbReference type="HAMAP" id="MF_00469">
    <property type="entry name" value="TrhO"/>
    <property type="match status" value="1"/>
</dbReference>
<dbReference type="Gene3D" id="3.30.70.100">
    <property type="match status" value="1"/>
</dbReference>
<evidence type="ECO:0000313" key="3">
    <source>
        <dbReference type="EMBL" id="MBB5987816.1"/>
    </source>
</evidence>
<dbReference type="SMART" id="SM00450">
    <property type="entry name" value="RHOD"/>
    <property type="match status" value="1"/>
</dbReference>
<gene>
    <name evidence="1" type="primary">trhO</name>
    <name evidence="3" type="ORF">HNP60_003790</name>
</gene>
<keyword evidence="1" id="KW-0560">Oxidoreductase</keyword>
<proteinExistence type="inferred from homology"/>
<dbReference type="Pfam" id="PF00581">
    <property type="entry name" value="Rhodanese"/>
    <property type="match status" value="1"/>
</dbReference>
<protein>
    <recommendedName>
        <fullName evidence="1">tRNA uridine(34) hydroxylase</fullName>
        <ecNumber evidence="1">1.14.-.-</ecNumber>
    </recommendedName>
    <alternativeName>
        <fullName evidence="1">tRNA hydroxylation protein O</fullName>
    </alternativeName>
</protein>
<sequence>MSDCQPAPVRVAAFYRFAPLAEVQALAEDLRAQGSRDGLVGSVILAEEGVNGTIAGASDAVDGLLDRLRALPGCADLAPRVHQAERLPFARWKVKVKPEIVTMGCEGIDAAHGAGIHVPPAQWNALIADPDTILIDARNDYEVALGHFAGAIDPGTQGFGDFPEWFDAQADEWRQEAEARGRRPRIAMYCTGGIRCEKSTAYARARGFDEVYHLEGGILAYLAEIEEEESLWRGECFLFDERVSIAHGERTGAAALCPDCGQPYLVGSGQDCGRCGGAGEPGGI</sequence>
<dbReference type="RefSeq" id="WP_184156477.1">
    <property type="nucleotide sequence ID" value="NZ_JACHKA010000001.1"/>
</dbReference>
<dbReference type="PANTHER" id="PTHR43268">
    <property type="entry name" value="THIOSULFATE SULFURTRANSFERASE/RHODANESE-LIKE DOMAIN-CONTAINING PROTEIN 2"/>
    <property type="match status" value="1"/>
</dbReference>
<comment type="caution">
    <text evidence="3">The sequence shown here is derived from an EMBL/GenBank/DDBJ whole genome shotgun (WGS) entry which is preliminary data.</text>
</comment>
<organism evidence="3 4">
    <name type="scientific">Sphingobium lignivorans</name>
    <dbReference type="NCBI Taxonomy" id="2735886"/>
    <lineage>
        <taxon>Bacteria</taxon>
        <taxon>Pseudomonadati</taxon>
        <taxon>Pseudomonadota</taxon>
        <taxon>Alphaproteobacteria</taxon>
        <taxon>Sphingomonadales</taxon>
        <taxon>Sphingomonadaceae</taxon>
        <taxon>Sphingobium</taxon>
    </lineage>
</organism>
<comment type="catalytic activity">
    <reaction evidence="1">
        <text>uridine(34) in tRNA + AH2 + O2 = 5-hydroxyuridine(34) in tRNA + A + H2O</text>
        <dbReference type="Rhea" id="RHEA:64224"/>
        <dbReference type="Rhea" id="RHEA-COMP:11727"/>
        <dbReference type="Rhea" id="RHEA-COMP:13381"/>
        <dbReference type="ChEBI" id="CHEBI:13193"/>
        <dbReference type="ChEBI" id="CHEBI:15377"/>
        <dbReference type="ChEBI" id="CHEBI:15379"/>
        <dbReference type="ChEBI" id="CHEBI:17499"/>
        <dbReference type="ChEBI" id="CHEBI:65315"/>
        <dbReference type="ChEBI" id="CHEBI:136877"/>
    </reaction>
</comment>
<keyword evidence="1" id="KW-0819">tRNA processing</keyword>
<evidence type="ECO:0000313" key="4">
    <source>
        <dbReference type="Proteomes" id="UP001138540"/>
    </source>
</evidence>
<dbReference type="CDD" id="cd01518">
    <property type="entry name" value="RHOD_YceA"/>
    <property type="match status" value="1"/>
</dbReference>
<dbReference type="Gene3D" id="3.40.250.10">
    <property type="entry name" value="Rhodanese-like domain"/>
    <property type="match status" value="1"/>
</dbReference>
<dbReference type="Proteomes" id="UP001138540">
    <property type="component" value="Unassembled WGS sequence"/>
</dbReference>
<accession>A0ABR6NL12</accession>